<evidence type="ECO:0000256" key="6">
    <source>
        <dbReference type="ARBA" id="ARBA00022989"/>
    </source>
</evidence>
<evidence type="ECO:0000256" key="9">
    <source>
        <dbReference type="ARBA" id="ARBA00023180"/>
    </source>
</evidence>
<comment type="subcellular location">
    <subcellularLocation>
        <location evidence="1">Membrane</location>
        <topology evidence="1">Single-pass membrane protein</topology>
    </subcellularLocation>
</comment>
<dbReference type="Pfam" id="PF13516">
    <property type="entry name" value="LRR_6"/>
    <property type="match status" value="1"/>
</dbReference>
<dbReference type="PANTHER" id="PTHR24365">
    <property type="entry name" value="TOLL-LIKE RECEPTOR"/>
    <property type="match status" value="1"/>
</dbReference>
<dbReference type="InterPro" id="IPR001611">
    <property type="entry name" value="Leu-rich_rpt"/>
</dbReference>
<evidence type="ECO:0000256" key="3">
    <source>
        <dbReference type="ARBA" id="ARBA00022692"/>
    </source>
</evidence>
<dbReference type="GO" id="GO:0005886">
    <property type="term" value="C:plasma membrane"/>
    <property type="evidence" value="ECO:0007669"/>
    <property type="project" value="TreeGrafter"/>
</dbReference>
<dbReference type="GO" id="GO:0002224">
    <property type="term" value="P:toll-like receptor signaling pathway"/>
    <property type="evidence" value="ECO:0007669"/>
    <property type="project" value="TreeGrafter"/>
</dbReference>
<evidence type="ECO:0000313" key="11">
    <source>
        <dbReference type="Proteomes" id="UP000538817"/>
    </source>
</evidence>
<keyword evidence="3" id="KW-0812">Transmembrane</keyword>
<dbReference type="PROSITE" id="PS51450">
    <property type="entry name" value="LRR"/>
    <property type="match status" value="1"/>
</dbReference>
<comment type="caution">
    <text evidence="10">The sequence shown here is derived from an EMBL/GenBank/DDBJ whole genome shotgun (WGS) entry which is preliminary data.</text>
</comment>
<evidence type="ECO:0000313" key="10">
    <source>
        <dbReference type="EMBL" id="NWX82366.1"/>
    </source>
</evidence>
<dbReference type="InterPro" id="IPR032675">
    <property type="entry name" value="LRR_dom_sf"/>
</dbReference>
<dbReference type="GO" id="GO:0035663">
    <property type="term" value="F:Toll-like receptor 2 binding"/>
    <property type="evidence" value="ECO:0007669"/>
    <property type="project" value="TreeGrafter"/>
</dbReference>
<keyword evidence="9" id="KW-0325">Glycoprotein</keyword>
<dbReference type="SUPFAM" id="SSF52200">
    <property type="entry name" value="Toll/Interleukin receptor TIR domain"/>
    <property type="match status" value="1"/>
</dbReference>
<feature type="non-terminal residue" evidence="10">
    <location>
        <position position="629"/>
    </location>
</feature>
<keyword evidence="11" id="KW-1185">Reference proteome</keyword>
<dbReference type="GO" id="GO:0006954">
    <property type="term" value="P:inflammatory response"/>
    <property type="evidence" value="ECO:0007669"/>
    <property type="project" value="TreeGrafter"/>
</dbReference>
<evidence type="ECO:0000256" key="4">
    <source>
        <dbReference type="ARBA" id="ARBA00022729"/>
    </source>
</evidence>
<dbReference type="GO" id="GO:0071221">
    <property type="term" value="P:cellular response to bacterial lipopeptide"/>
    <property type="evidence" value="ECO:0007669"/>
    <property type="project" value="TreeGrafter"/>
</dbReference>
<dbReference type="AlphaFoldDB" id="A0A7K6ZFK0"/>
<keyword evidence="4" id="KW-0732">Signal</keyword>
<dbReference type="Proteomes" id="UP000538817">
    <property type="component" value="Unassembled WGS sequence"/>
</dbReference>
<keyword evidence="8" id="KW-0675">Receptor</keyword>
<name>A0A7K6ZFK0_9AVES</name>
<keyword evidence="6" id="KW-1133">Transmembrane helix</keyword>
<dbReference type="InterPro" id="IPR003591">
    <property type="entry name" value="Leu-rich_rpt_typical-subtyp"/>
</dbReference>
<dbReference type="Pfam" id="PF13855">
    <property type="entry name" value="LRR_8"/>
    <property type="match status" value="1"/>
</dbReference>
<dbReference type="EMBL" id="VZSG01000024">
    <property type="protein sequence ID" value="NWX82366.1"/>
    <property type="molecule type" value="Genomic_DNA"/>
</dbReference>
<evidence type="ECO:0000256" key="2">
    <source>
        <dbReference type="ARBA" id="ARBA00022614"/>
    </source>
</evidence>
<dbReference type="GO" id="GO:0038023">
    <property type="term" value="F:signaling receptor activity"/>
    <property type="evidence" value="ECO:0007669"/>
    <property type="project" value="TreeGrafter"/>
</dbReference>
<dbReference type="SUPFAM" id="SSF52058">
    <property type="entry name" value="L domain-like"/>
    <property type="match status" value="2"/>
</dbReference>
<dbReference type="InterPro" id="IPR035897">
    <property type="entry name" value="Toll_tir_struct_dom_sf"/>
</dbReference>
<accession>A0A7K6ZFK0</accession>
<dbReference type="Gene3D" id="3.80.10.10">
    <property type="entry name" value="Ribonuclease Inhibitor"/>
    <property type="match status" value="2"/>
</dbReference>
<dbReference type="GO" id="GO:0071723">
    <property type="term" value="F:lipopeptide binding"/>
    <property type="evidence" value="ECO:0007669"/>
    <property type="project" value="TreeGrafter"/>
</dbReference>
<protein>
    <submittedName>
        <fullName evidence="10">TLR6 protein</fullName>
    </submittedName>
</protein>
<reference evidence="10 11" key="1">
    <citation type="submission" date="2019-09" db="EMBL/GenBank/DDBJ databases">
        <title>Bird 10,000 Genomes (B10K) Project - Family phase.</title>
        <authorList>
            <person name="Zhang G."/>
        </authorList>
    </citation>
    <scope>NUCLEOTIDE SEQUENCE [LARGE SCALE GENOMIC DNA]</scope>
    <source>
        <strain evidence="10">B10K-MSB-04</strain>
    </source>
</reference>
<gene>
    <name evidence="10" type="primary">Tlr6</name>
    <name evidence="10" type="ORF">NOTPEN_R04236</name>
</gene>
<dbReference type="PANTHER" id="PTHR24365:SF422">
    <property type="entry name" value="TOLL-LIKE RECEPTOR 6"/>
    <property type="match status" value="1"/>
</dbReference>
<evidence type="ECO:0000256" key="5">
    <source>
        <dbReference type="ARBA" id="ARBA00022737"/>
    </source>
</evidence>
<feature type="non-terminal residue" evidence="10">
    <location>
        <position position="1"/>
    </location>
</feature>
<evidence type="ECO:0000256" key="8">
    <source>
        <dbReference type="ARBA" id="ARBA00023170"/>
    </source>
</evidence>
<sequence length="629" mass="73351">VQEKMRSLKNFFLCECLFTLAFWNSIILSVGNEFSTSVSHYLPEENSDNKIKSLPLLHKNSHESRASFDWVVIQNTTESLSLSEIKNKDVNKLIALLSNFKHGSSLQYLTLSNISVDWRYFVKILQSIWHSSIEYLNINNMTQLSNIKPHNFNYSGTSMKALTVKKVSITSLYFSQDDLYKIFSDMNIAALTIAESEMIQMLCPSSDSPFKYLNFLKNDLTDLLFQRCETLIHLEKLILQRNKFKSLSKASLMTSHMKSLRYLDMSSNMLHHDGAEQLCQWADSLAELDLSSNQLTESVFDILDFMSLSDLRVLNLSHNLITELDFNAFMFNQDLEYLDLSHNKILKVYCQTVERLRHLDLSFNEFRVLPICQEFGTMFHLKYLGLSATTIQRSDFRYITHLQLRTVFLTLQDFSRYEPQSLTAINTRSLHIVFADNQNFSFFLLYDGLSTSENLKITNIRYSLSYKDFPFPPLELVKKIKTTALVLDNVDLQWGIIFEIFLLIWYSPVEYWTVKNLTFRGSVRKVTEYEYLFLLSFQDKLINWDGSMKALTLEHARNKLFSESSDSLILILLEPIPPYIIPARYHKLKALMAKRTYLEWPKERSKHALFWANLRAAITINLPMSLETN</sequence>
<keyword evidence="5" id="KW-0677">Repeat</keyword>
<dbReference type="PRINTS" id="PR00019">
    <property type="entry name" value="LEURICHRPT"/>
</dbReference>
<proteinExistence type="predicted"/>
<keyword evidence="7" id="KW-0472">Membrane</keyword>
<keyword evidence="2" id="KW-0433">Leucine-rich repeat</keyword>
<evidence type="ECO:0000256" key="7">
    <source>
        <dbReference type="ARBA" id="ARBA00023136"/>
    </source>
</evidence>
<evidence type="ECO:0000256" key="1">
    <source>
        <dbReference type="ARBA" id="ARBA00004167"/>
    </source>
</evidence>
<organism evidence="10 11">
    <name type="scientific">Nothoprocta pentlandii</name>
    <dbReference type="NCBI Taxonomy" id="2585814"/>
    <lineage>
        <taxon>Eukaryota</taxon>
        <taxon>Metazoa</taxon>
        <taxon>Chordata</taxon>
        <taxon>Craniata</taxon>
        <taxon>Vertebrata</taxon>
        <taxon>Euteleostomi</taxon>
        <taxon>Archelosauria</taxon>
        <taxon>Archosauria</taxon>
        <taxon>Dinosauria</taxon>
        <taxon>Saurischia</taxon>
        <taxon>Theropoda</taxon>
        <taxon>Coelurosauria</taxon>
        <taxon>Aves</taxon>
        <taxon>Palaeognathae</taxon>
        <taxon>Tinamiformes</taxon>
        <taxon>Tinamidae</taxon>
        <taxon>Nothoprocta</taxon>
    </lineage>
</organism>
<dbReference type="SMART" id="SM00369">
    <property type="entry name" value="LRR_TYP"/>
    <property type="match status" value="4"/>
</dbReference>